<comment type="subcellular location">
    <subcellularLocation>
        <location evidence="1 7">Cell membrane</location>
        <topology evidence="1 7">Multi-pass membrane protein</topology>
    </subcellularLocation>
</comment>
<dbReference type="Pfam" id="PF00528">
    <property type="entry name" value="BPD_transp_1"/>
    <property type="match status" value="1"/>
</dbReference>
<evidence type="ECO:0000256" key="8">
    <source>
        <dbReference type="SAM" id="MobiDB-lite"/>
    </source>
</evidence>
<feature type="transmembrane region" description="Helical" evidence="7">
    <location>
        <begin position="302"/>
        <end position="321"/>
    </location>
</feature>
<evidence type="ECO:0000256" key="3">
    <source>
        <dbReference type="ARBA" id="ARBA00022475"/>
    </source>
</evidence>
<feature type="transmembrane region" description="Helical" evidence="7">
    <location>
        <begin position="242"/>
        <end position="262"/>
    </location>
</feature>
<organism evidence="10 11">
    <name type="scientific">Naasia lichenicola</name>
    <dbReference type="NCBI Taxonomy" id="2565933"/>
    <lineage>
        <taxon>Bacteria</taxon>
        <taxon>Bacillati</taxon>
        <taxon>Actinomycetota</taxon>
        <taxon>Actinomycetes</taxon>
        <taxon>Micrococcales</taxon>
        <taxon>Microbacteriaceae</taxon>
        <taxon>Naasia</taxon>
    </lineage>
</organism>
<dbReference type="AlphaFoldDB" id="A0A4S4FJG2"/>
<evidence type="ECO:0000313" key="10">
    <source>
        <dbReference type="EMBL" id="THG29375.1"/>
    </source>
</evidence>
<dbReference type="CDD" id="cd06261">
    <property type="entry name" value="TM_PBP2"/>
    <property type="match status" value="1"/>
</dbReference>
<evidence type="ECO:0000256" key="2">
    <source>
        <dbReference type="ARBA" id="ARBA00022448"/>
    </source>
</evidence>
<dbReference type="GO" id="GO:0005886">
    <property type="term" value="C:plasma membrane"/>
    <property type="evidence" value="ECO:0007669"/>
    <property type="project" value="UniProtKB-SubCell"/>
</dbReference>
<name>A0A4S4FJG2_9MICO</name>
<comment type="caution">
    <text evidence="10">The sequence shown here is derived from an EMBL/GenBank/DDBJ whole genome shotgun (WGS) entry which is preliminary data.</text>
</comment>
<feature type="domain" description="ABC transmembrane type-1" evidence="9">
    <location>
        <begin position="103"/>
        <end position="318"/>
    </location>
</feature>
<evidence type="ECO:0000256" key="7">
    <source>
        <dbReference type="RuleBase" id="RU363032"/>
    </source>
</evidence>
<dbReference type="RefSeq" id="WP_136427705.1">
    <property type="nucleotide sequence ID" value="NZ_SSSM01000005.1"/>
</dbReference>
<dbReference type="InterPro" id="IPR051393">
    <property type="entry name" value="ABC_transporter_permease"/>
</dbReference>
<feature type="transmembrane region" description="Helical" evidence="7">
    <location>
        <begin position="103"/>
        <end position="128"/>
    </location>
</feature>
<dbReference type="Proteomes" id="UP000309133">
    <property type="component" value="Unassembled WGS sequence"/>
</dbReference>
<dbReference type="Gene3D" id="1.10.3720.10">
    <property type="entry name" value="MetI-like"/>
    <property type="match status" value="1"/>
</dbReference>
<dbReference type="GO" id="GO:0055085">
    <property type="term" value="P:transmembrane transport"/>
    <property type="evidence" value="ECO:0007669"/>
    <property type="project" value="InterPro"/>
</dbReference>
<dbReference type="InterPro" id="IPR035906">
    <property type="entry name" value="MetI-like_sf"/>
</dbReference>
<keyword evidence="3" id="KW-1003">Cell membrane</keyword>
<evidence type="ECO:0000256" key="6">
    <source>
        <dbReference type="ARBA" id="ARBA00023136"/>
    </source>
</evidence>
<keyword evidence="4 7" id="KW-0812">Transmembrane</keyword>
<accession>A0A4S4FJG2</accession>
<evidence type="ECO:0000256" key="4">
    <source>
        <dbReference type="ARBA" id="ARBA00022692"/>
    </source>
</evidence>
<dbReference type="PANTHER" id="PTHR30193">
    <property type="entry name" value="ABC TRANSPORTER PERMEASE PROTEIN"/>
    <property type="match status" value="1"/>
</dbReference>
<dbReference type="PANTHER" id="PTHR30193:SF37">
    <property type="entry name" value="INNER MEMBRANE ABC TRANSPORTER PERMEASE PROTEIN YCJO"/>
    <property type="match status" value="1"/>
</dbReference>
<keyword evidence="11" id="KW-1185">Reference proteome</keyword>
<feature type="transmembrane region" description="Helical" evidence="7">
    <location>
        <begin position="140"/>
        <end position="161"/>
    </location>
</feature>
<protein>
    <submittedName>
        <fullName evidence="10">ABC transporter permease subunit</fullName>
    </submittedName>
</protein>
<evidence type="ECO:0000256" key="5">
    <source>
        <dbReference type="ARBA" id="ARBA00022989"/>
    </source>
</evidence>
<sequence>MTATLPRPSAPKPSTTESSPRPRTVVPESLTRRQRLSRFDTKASPYAYVAPFFILFGLVGLFPLGYTLVVSLFDWDLLKGQGDFVGFDNFAAVLGDRFFWNSIFNTLSIFLLSAIPQVIGALVIAAVLDQNLRAKTFWRMSVLLPYVVTPVAVALIFSSMFNEDYGLFNNLLGSIGLDPVAWKHDVLASHIAVASMVNWRWTGYNALILLAAMQAIPRDLYESAALDGAGPVRRFLSITIPSIRPTVIFVVITATIGGLQIFSEPRLFDPVTAGGGERQFQTTVLYLWEMAFQRRDFGEASAIAWLLFLLIVGIGIVNFLVSRRIATGGAPRARRPRGAKAALAVATLPLSGATEPLAAPVAAQTPGSPSATSSTPAGSTPAASDPEEDVTA</sequence>
<dbReference type="SUPFAM" id="SSF161098">
    <property type="entry name" value="MetI-like"/>
    <property type="match status" value="1"/>
</dbReference>
<evidence type="ECO:0000259" key="9">
    <source>
        <dbReference type="PROSITE" id="PS50928"/>
    </source>
</evidence>
<proteinExistence type="inferred from homology"/>
<dbReference type="EMBL" id="SSSM01000005">
    <property type="protein sequence ID" value="THG29375.1"/>
    <property type="molecule type" value="Genomic_DNA"/>
</dbReference>
<keyword evidence="2 7" id="KW-0813">Transport</keyword>
<evidence type="ECO:0000256" key="1">
    <source>
        <dbReference type="ARBA" id="ARBA00004651"/>
    </source>
</evidence>
<feature type="region of interest" description="Disordered" evidence="8">
    <location>
        <begin position="357"/>
        <end position="392"/>
    </location>
</feature>
<dbReference type="PROSITE" id="PS50928">
    <property type="entry name" value="ABC_TM1"/>
    <property type="match status" value="1"/>
</dbReference>
<feature type="region of interest" description="Disordered" evidence="8">
    <location>
        <begin position="1"/>
        <end position="29"/>
    </location>
</feature>
<keyword evidence="5 7" id="KW-1133">Transmembrane helix</keyword>
<feature type="compositionally biased region" description="Polar residues" evidence="8">
    <location>
        <begin position="12"/>
        <end position="21"/>
    </location>
</feature>
<dbReference type="InterPro" id="IPR000515">
    <property type="entry name" value="MetI-like"/>
</dbReference>
<evidence type="ECO:0000313" key="11">
    <source>
        <dbReference type="Proteomes" id="UP000309133"/>
    </source>
</evidence>
<feature type="compositionally biased region" description="Low complexity" evidence="8">
    <location>
        <begin position="362"/>
        <end position="384"/>
    </location>
</feature>
<dbReference type="OrthoDB" id="4319190at2"/>
<keyword evidence="6 7" id="KW-0472">Membrane</keyword>
<gene>
    <name evidence="10" type="ORF">E6C64_11720</name>
</gene>
<feature type="transmembrane region" description="Helical" evidence="7">
    <location>
        <begin position="46"/>
        <end position="69"/>
    </location>
</feature>
<comment type="similarity">
    <text evidence="7">Belongs to the binding-protein-dependent transport system permease family.</text>
</comment>
<reference evidence="10 11" key="1">
    <citation type="submission" date="2019-04" db="EMBL/GenBank/DDBJ databases">
        <authorList>
            <person name="Jiang L."/>
        </authorList>
    </citation>
    <scope>NUCLEOTIDE SEQUENCE [LARGE SCALE GENOMIC DNA]</scope>
    <source>
        <strain evidence="10 11">YIM 131853</strain>
    </source>
</reference>